<dbReference type="InterPro" id="IPR017871">
    <property type="entry name" value="ABC_transporter-like_CS"/>
</dbReference>
<evidence type="ECO:0000313" key="6">
    <source>
        <dbReference type="EMBL" id="HGZ80237.1"/>
    </source>
</evidence>
<accession>A0A832I8Y9</accession>
<organism evidence="6">
    <name type="scientific">Pseudothermotoga hypogea</name>
    <dbReference type="NCBI Taxonomy" id="57487"/>
    <lineage>
        <taxon>Bacteria</taxon>
        <taxon>Thermotogati</taxon>
        <taxon>Thermotogota</taxon>
        <taxon>Thermotogae</taxon>
        <taxon>Thermotogales</taxon>
        <taxon>Thermotogaceae</taxon>
        <taxon>Pseudothermotoga</taxon>
    </lineage>
</organism>
<dbReference type="GO" id="GO:0016887">
    <property type="term" value="F:ATP hydrolysis activity"/>
    <property type="evidence" value="ECO:0007669"/>
    <property type="project" value="InterPro"/>
</dbReference>
<dbReference type="Pfam" id="PF08352">
    <property type="entry name" value="oligo_HPY"/>
    <property type="match status" value="1"/>
</dbReference>
<dbReference type="FunFam" id="3.40.50.300:FF:000016">
    <property type="entry name" value="Oligopeptide ABC transporter ATP-binding component"/>
    <property type="match status" value="1"/>
</dbReference>
<dbReference type="AlphaFoldDB" id="A0A832I8Y9"/>
<dbReference type="CDD" id="cd03257">
    <property type="entry name" value="ABC_NikE_OppD_transporters"/>
    <property type="match status" value="1"/>
</dbReference>
<evidence type="ECO:0000256" key="1">
    <source>
        <dbReference type="ARBA" id="ARBA00005417"/>
    </source>
</evidence>
<dbReference type="SMART" id="SM00382">
    <property type="entry name" value="AAA"/>
    <property type="match status" value="1"/>
</dbReference>
<keyword evidence="4 6" id="KW-0067">ATP-binding</keyword>
<name>A0A832I8Y9_9THEM</name>
<sequence>MGVDELAAEHKLLEVRNLKKYFPIEKGLFKRVVAYVKAVDDISFDLFEGETLALVGESGCGKTTTARCILRAIDPTEGQILLNIDGRMVDVAKLSRKELKPLRRYMQLIFQNPYTSLNPRLKVKEIVGEPLLVNKIAKGKELEEKVAELLEAVGLRPEYMVRYPHAFSGGQRQRIVIARALALRPRLVICDEPVAALDVSIRAQILNLLMELQEKFKLTYIFISHDLSVVQHVSDRVAVMYLGRIVELASTEELFDSPKHPYTESLLLSVPKPDPEAVEEFRPIEGEVPSPVNPPSGCHFHPRCQYAEEVCRTRVPEFRDVGLVENPHYVACHFAERLSLKGVRQL</sequence>
<dbReference type="Gene3D" id="3.40.50.300">
    <property type="entry name" value="P-loop containing nucleotide triphosphate hydrolases"/>
    <property type="match status" value="1"/>
</dbReference>
<dbReference type="InterPro" id="IPR003593">
    <property type="entry name" value="AAA+_ATPase"/>
</dbReference>
<dbReference type="GO" id="GO:0015833">
    <property type="term" value="P:peptide transport"/>
    <property type="evidence" value="ECO:0007669"/>
    <property type="project" value="InterPro"/>
</dbReference>
<dbReference type="InterPro" id="IPR027417">
    <property type="entry name" value="P-loop_NTPase"/>
</dbReference>
<protein>
    <submittedName>
        <fullName evidence="6">Dipeptide ABC transporter ATP-binding protein</fullName>
    </submittedName>
</protein>
<dbReference type="InterPro" id="IPR003439">
    <property type="entry name" value="ABC_transporter-like_ATP-bd"/>
</dbReference>
<dbReference type="GO" id="GO:0005524">
    <property type="term" value="F:ATP binding"/>
    <property type="evidence" value="ECO:0007669"/>
    <property type="project" value="UniProtKB-KW"/>
</dbReference>
<proteinExistence type="inferred from homology"/>
<dbReference type="Pfam" id="PF00005">
    <property type="entry name" value="ABC_tran"/>
    <property type="match status" value="1"/>
</dbReference>
<dbReference type="InterPro" id="IPR050319">
    <property type="entry name" value="ABC_transp_ATP-bind"/>
</dbReference>
<keyword evidence="2" id="KW-0813">Transport</keyword>
<reference evidence="6" key="1">
    <citation type="journal article" date="2020" name="mSystems">
        <title>Genome- and Community-Level Interaction Insights into Carbon Utilization and Element Cycling Functions of Hydrothermarchaeota in Hydrothermal Sediment.</title>
        <authorList>
            <person name="Zhou Z."/>
            <person name="Liu Y."/>
            <person name="Xu W."/>
            <person name="Pan J."/>
            <person name="Luo Z.H."/>
            <person name="Li M."/>
        </authorList>
    </citation>
    <scope>NUCLEOTIDE SEQUENCE [LARGE SCALE GENOMIC DNA]</scope>
    <source>
        <strain evidence="6">SpSt-86</strain>
    </source>
</reference>
<dbReference type="NCBIfam" id="NF008453">
    <property type="entry name" value="PRK11308.1"/>
    <property type="match status" value="1"/>
</dbReference>
<dbReference type="PROSITE" id="PS50893">
    <property type="entry name" value="ABC_TRANSPORTER_2"/>
    <property type="match status" value="1"/>
</dbReference>
<evidence type="ECO:0000256" key="2">
    <source>
        <dbReference type="ARBA" id="ARBA00022448"/>
    </source>
</evidence>
<comment type="similarity">
    <text evidence="1">Belongs to the ABC transporter superfamily.</text>
</comment>
<evidence type="ECO:0000256" key="3">
    <source>
        <dbReference type="ARBA" id="ARBA00022741"/>
    </source>
</evidence>
<dbReference type="NCBIfam" id="TIGR01727">
    <property type="entry name" value="oligo_HPY"/>
    <property type="match status" value="1"/>
</dbReference>
<evidence type="ECO:0000259" key="5">
    <source>
        <dbReference type="PROSITE" id="PS50893"/>
    </source>
</evidence>
<dbReference type="PANTHER" id="PTHR43776:SF7">
    <property type="entry name" value="D,D-DIPEPTIDE TRANSPORT ATP-BINDING PROTEIN DDPF-RELATED"/>
    <property type="match status" value="1"/>
</dbReference>
<comment type="caution">
    <text evidence="6">The sequence shown here is derived from an EMBL/GenBank/DDBJ whole genome shotgun (WGS) entry which is preliminary data.</text>
</comment>
<dbReference type="EMBL" id="DTKQ01000054">
    <property type="protein sequence ID" value="HGZ80237.1"/>
    <property type="molecule type" value="Genomic_DNA"/>
</dbReference>
<keyword evidence="3" id="KW-0547">Nucleotide-binding</keyword>
<dbReference type="GO" id="GO:0055085">
    <property type="term" value="P:transmembrane transport"/>
    <property type="evidence" value="ECO:0007669"/>
    <property type="project" value="UniProtKB-ARBA"/>
</dbReference>
<dbReference type="PANTHER" id="PTHR43776">
    <property type="entry name" value="TRANSPORT ATP-BINDING PROTEIN"/>
    <property type="match status" value="1"/>
</dbReference>
<gene>
    <name evidence="6" type="ORF">ENW55_09695</name>
</gene>
<evidence type="ECO:0000256" key="4">
    <source>
        <dbReference type="ARBA" id="ARBA00022840"/>
    </source>
</evidence>
<dbReference type="InterPro" id="IPR013563">
    <property type="entry name" value="Oligopep_ABC_C"/>
</dbReference>
<dbReference type="SUPFAM" id="SSF52540">
    <property type="entry name" value="P-loop containing nucleoside triphosphate hydrolases"/>
    <property type="match status" value="1"/>
</dbReference>
<dbReference type="PROSITE" id="PS00211">
    <property type="entry name" value="ABC_TRANSPORTER_1"/>
    <property type="match status" value="1"/>
</dbReference>
<feature type="domain" description="ABC transporter" evidence="5">
    <location>
        <begin position="13"/>
        <end position="267"/>
    </location>
</feature>